<feature type="transmembrane region" description="Helical" evidence="1">
    <location>
        <begin position="20"/>
        <end position="46"/>
    </location>
</feature>
<name>A0ABS4NCI2_9THEO</name>
<proteinExistence type="predicted"/>
<reference evidence="2" key="1">
    <citation type="submission" date="2021-03" db="EMBL/GenBank/DDBJ databases">
        <title>Genomic Encyclopedia of Type Strains, Phase IV (KMG-IV): sequencing the most valuable type-strain genomes for metagenomic binning, comparative biology and taxonomic classification.</title>
        <authorList>
            <person name="Goeker M."/>
        </authorList>
    </citation>
    <scope>NUCLEOTIDE SEQUENCE</scope>
    <source>
        <strain evidence="2">DSM 101588</strain>
    </source>
</reference>
<keyword evidence="3" id="KW-1185">Reference proteome</keyword>
<keyword evidence="1" id="KW-1133">Transmembrane helix</keyword>
<gene>
    <name evidence="2" type="ORF">J2Z80_000902</name>
</gene>
<evidence type="ECO:0000256" key="1">
    <source>
        <dbReference type="SAM" id="Phobius"/>
    </source>
</evidence>
<dbReference type="Proteomes" id="UP001166402">
    <property type="component" value="Unassembled WGS sequence"/>
</dbReference>
<evidence type="ECO:0008006" key="4">
    <source>
        <dbReference type="Google" id="ProtNLM"/>
    </source>
</evidence>
<evidence type="ECO:0000313" key="3">
    <source>
        <dbReference type="Proteomes" id="UP001166402"/>
    </source>
</evidence>
<sequence length="50" mass="6000">MDRVIGYSRVWLPLSREGRWLLMMNTYEALSLMIMFGMFVIAILTFNRKK</sequence>
<keyword evidence="1" id="KW-0472">Membrane</keyword>
<dbReference type="RefSeq" id="WP_209453301.1">
    <property type="nucleotide sequence ID" value="NZ_JAGGLT010000007.1"/>
</dbReference>
<dbReference type="EMBL" id="JAGGLT010000007">
    <property type="protein sequence ID" value="MBP2071388.1"/>
    <property type="molecule type" value="Genomic_DNA"/>
</dbReference>
<accession>A0ABS4NCI2</accession>
<keyword evidence="1" id="KW-0812">Transmembrane</keyword>
<evidence type="ECO:0000313" key="2">
    <source>
        <dbReference type="EMBL" id="MBP2071388.1"/>
    </source>
</evidence>
<dbReference type="Pfam" id="PF16935">
    <property type="entry name" value="Hol_Tox"/>
    <property type="match status" value="1"/>
</dbReference>
<dbReference type="InterPro" id="IPR031616">
    <property type="entry name" value="BsrE-like"/>
</dbReference>
<protein>
    <recommendedName>
        <fullName evidence="4">Holin-like toxin</fullName>
    </recommendedName>
</protein>
<organism evidence="2 3">
    <name type="scientific">Thermoanaerobacterium butyriciformans</name>
    <dbReference type="NCBI Taxonomy" id="1702242"/>
    <lineage>
        <taxon>Bacteria</taxon>
        <taxon>Bacillati</taxon>
        <taxon>Bacillota</taxon>
        <taxon>Clostridia</taxon>
        <taxon>Thermoanaerobacterales</taxon>
        <taxon>Thermoanaerobacteraceae</taxon>
        <taxon>Thermoanaerobacterium</taxon>
    </lineage>
</organism>
<comment type="caution">
    <text evidence="2">The sequence shown here is derived from an EMBL/GenBank/DDBJ whole genome shotgun (WGS) entry which is preliminary data.</text>
</comment>